<proteinExistence type="predicted"/>
<keyword evidence="2" id="KW-1185">Reference proteome</keyword>
<protein>
    <recommendedName>
        <fullName evidence="3">SnoaL-like domain-containing protein</fullName>
    </recommendedName>
</protein>
<sequence length="142" mass="16152">MSEGWAEPALRQQIEGLVAMLNRGQVLEALEQFYAPEARVFENDYLFAEDRLEALARQRPFIEPCLSIDGDVRLVYQDLGRGISVLNNQTRFDHPEYGRGQIDGIHVLYWQGERVVRENYFSGSKAGEALTFWETLAGSDPA</sequence>
<accession>A0ABV8UEE8</accession>
<organism evidence="1 2">
    <name type="scientific">Kordiimonas lipolytica</name>
    <dbReference type="NCBI Taxonomy" id="1662421"/>
    <lineage>
        <taxon>Bacteria</taxon>
        <taxon>Pseudomonadati</taxon>
        <taxon>Pseudomonadota</taxon>
        <taxon>Alphaproteobacteria</taxon>
        <taxon>Kordiimonadales</taxon>
        <taxon>Kordiimonadaceae</taxon>
        <taxon>Kordiimonas</taxon>
    </lineage>
</organism>
<evidence type="ECO:0000313" key="1">
    <source>
        <dbReference type="EMBL" id="MFC4349030.1"/>
    </source>
</evidence>
<gene>
    <name evidence="1" type="ORF">ACFO5Q_14340</name>
</gene>
<evidence type="ECO:0008006" key="3">
    <source>
        <dbReference type="Google" id="ProtNLM"/>
    </source>
</evidence>
<dbReference type="Proteomes" id="UP001595776">
    <property type="component" value="Unassembled WGS sequence"/>
</dbReference>
<dbReference type="RefSeq" id="WP_068143793.1">
    <property type="nucleotide sequence ID" value="NZ_JBHSCR010000014.1"/>
</dbReference>
<dbReference type="EMBL" id="JBHSCR010000014">
    <property type="protein sequence ID" value="MFC4349030.1"/>
    <property type="molecule type" value="Genomic_DNA"/>
</dbReference>
<evidence type="ECO:0000313" key="2">
    <source>
        <dbReference type="Proteomes" id="UP001595776"/>
    </source>
</evidence>
<reference evidence="2" key="1">
    <citation type="journal article" date="2019" name="Int. J. Syst. Evol. Microbiol.">
        <title>The Global Catalogue of Microorganisms (GCM) 10K type strain sequencing project: providing services to taxonomists for standard genome sequencing and annotation.</title>
        <authorList>
            <consortium name="The Broad Institute Genomics Platform"/>
            <consortium name="The Broad Institute Genome Sequencing Center for Infectious Disease"/>
            <person name="Wu L."/>
            <person name="Ma J."/>
        </authorList>
    </citation>
    <scope>NUCLEOTIDE SEQUENCE [LARGE SCALE GENOMIC DNA]</scope>
    <source>
        <strain evidence="2">CGMCC 1.15304</strain>
    </source>
</reference>
<dbReference type="Gene3D" id="3.10.450.50">
    <property type="match status" value="1"/>
</dbReference>
<comment type="caution">
    <text evidence="1">The sequence shown here is derived from an EMBL/GenBank/DDBJ whole genome shotgun (WGS) entry which is preliminary data.</text>
</comment>
<name>A0ABV8UEE8_9PROT</name>